<proteinExistence type="predicted"/>
<reference evidence="2 3" key="1">
    <citation type="journal article" date="2016" name="Sci. Rep.">
        <title>The Dendrobium catenatum Lindl. genome sequence provides insights into polysaccharide synthase, floral development and adaptive evolution.</title>
        <authorList>
            <person name="Zhang G.Q."/>
            <person name="Xu Q."/>
            <person name="Bian C."/>
            <person name="Tsai W.C."/>
            <person name="Yeh C.M."/>
            <person name="Liu K.W."/>
            <person name="Yoshida K."/>
            <person name="Zhang L.S."/>
            <person name="Chang S.B."/>
            <person name="Chen F."/>
            <person name="Shi Y."/>
            <person name="Su Y.Y."/>
            <person name="Zhang Y.Q."/>
            <person name="Chen L.J."/>
            <person name="Yin Y."/>
            <person name="Lin M."/>
            <person name="Huang H."/>
            <person name="Deng H."/>
            <person name="Wang Z.W."/>
            <person name="Zhu S.L."/>
            <person name="Zhao X."/>
            <person name="Deng C."/>
            <person name="Niu S.C."/>
            <person name="Huang J."/>
            <person name="Wang M."/>
            <person name="Liu G.H."/>
            <person name="Yang H.J."/>
            <person name="Xiao X.J."/>
            <person name="Hsiao Y.Y."/>
            <person name="Wu W.L."/>
            <person name="Chen Y.Y."/>
            <person name="Mitsuda N."/>
            <person name="Ohme-Takagi M."/>
            <person name="Luo Y.B."/>
            <person name="Van de Peer Y."/>
            <person name="Liu Z.J."/>
        </authorList>
    </citation>
    <scope>NUCLEOTIDE SEQUENCE [LARGE SCALE GENOMIC DNA]</scope>
    <source>
        <tissue evidence="2">The whole plant</tissue>
    </source>
</reference>
<dbReference type="AlphaFoldDB" id="A0A2I0VM73"/>
<protein>
    <submittedName>
        <fullName evidence="2">Uncharacterized protein</fullName>
    </submittedName>
</protein>
<accession>A0A2I0VM73</accession>
<evidence type="ECO:0000313" key="3">
    <source>
        <dbReference type="Proteomes" id="UP000233837"/>
    </source>
</evidence>
<feature type="compositionally biased region" description="Basic and acidic residues" evidence="1">
    <location>
        <begin position="12"/>
        <end position="27"/>
    </location>
</feature>
<organism evidence="2 3">
    <name type="scientific">Dendrobium catenatum</name>
    <dbReference type="NCBI Taxonomy" id="906689"/>
    <lineage>
        <taxon>Eukaryota</taxon>
        <taxon>Viridiplantae</taxon>
        <taxon>Streptophyta</taxon>
        <taxon>Embryophyta</taxon>
        <taxon>Tracheophyta</taxon>
        <taxon>Spermatophyta</taxon>
        <taxon>Magnoliopsida</taxon>
        <taxon>Liliopsida</taxon>
        <taxon>Asparagales</taxon>
        <taxon>Orchidaceae</taxon>
        <taxon>Epidendroideae</taxon>
        <taxon>Malaxideae</taxon>
        <taxon>Dendrobiinae</taxon>
        <taxon>Dendrobium</taxon>
    </lineage>
</organism>
<keyword evidence="3" id="KW-1185">Reference proteome</keyword>
<name>A0A2I0VM73_9ASPA</name>
<reference evidence="2 3" key="2">
    <citation type="journal article" date="2017" name="Nature">
        <title>The Apostasia genome and the evolution of orchids.</title>
        <authorList>
            <person name="Zhang G.Q."/>
            <person name="Liu K.W."/>
            <person name="Li Z."/>
            <person name="Lohaus R."/>
            <person name="Hsiao Y.Y."/>
            <person name="Niu S.C."/>
            <person name="Wang J.Y."/>
            <person name="Lin Y.C."/>
            <person name="Xu Q."/>
            <person name="Chen L.J."/>
            <person name="Yoshida K."/>
            <person name="Fujiwara S."/>
            <person name="Wang Z.W."/>
            <person name="Zhang Y.Q."/>
            <person name="Mitsuda N."/>
            <person name="Wang M."/>
            <person name="Liu G.H."/>
            <person name="Pecoraro L."/>
            <person name="Huang H.X."/>
            <person name="Xiao X.J."/>
            <person name="Lin M."/>
            <person name="Wu X.Y."/>
            <person name="Wu W.L."/>
            <person name="Chen Y.Y."/>
            <person name="Chang S.B."/>
            <person name="Sakamoto S."/>
            <person name="Ohme-Takagi M."/>
            <person name="Yagi M."/>
            <person name="Zeng S.J."/>
            <person name="Shen C.Y."/>
            <person name="Yeh C.M."/>
            <person name="Luo Y.B."/>
            <person name="Tsai W.C."/>
            <person name="Van de Peer Y."/>
            <person name="Liu Z.J."/>
        </authorList>
    </citation>
    <scope>NUCLEOTIDE SEQUENCE [LARGE SCALE GENOMIC DNA]</scope>
    <source>
        <tissue evidence="2">The whole plant</tissue>
    </source>
</reference>
<dbReference type="EMBL" id="KZ503416">
    <property type="protein sequence ID" value="PKU64506.1"/>
    <property type="molecule type" value="Genomic_DNA"/>
</dbReference>
<evidence type="ECO:0000256" key="1">
    <source>
        <dbReference type="SAM" id="MobiDB-lite"/>
    </source>
</evidence>
<evidence type="ECO:0000313" key="2">
    <source>
        <dbReference type="EMBL" id="PKU64506.1"/>
    </source>
</evidence>
<sequence length="58" mass="6403">MAQCGETVKATVEARDYPHQGHLHRGEEDKLEGHRMLLPIERIEPASEAKYGGVGSNC</sequence>
<feature type="region of interest" description="Disordered" evidence="1">
    <location>
        <begin position="1"/>
        <end position="27"/>
    </location>
</feature>
<dbReference type="Proteomes" id="UP000233837">
    <property type="component" value="Unassembled WGS sequence"/>
</dbReference>
<gene>
    <name evidence="2" type="ORF">MA16_Dca008429</name>
</gene>